<proteinExistence type="predicted"/>
<protein>
    <recommendedName>
        <fullName evidence="3">DUF7702 domain-containing protein</fullName>
    </recommendedName>
</protein>
<feature type="transmembrane region" description="Helical" evidence="2">
    <location>
        <begin position="166"/>
        <end position="188"/>
    </location>
</feature>
<accession>A0AAD5RHT7</accession>
<comment type="caution">
    <text evidence="4">The sequence shown here is derived from an EMBL/GenBank/DDBJ whole genome shotgun (WGS) entry which is preliminary data.</text>
</comment>
<organism evidence="4 5">
    <name type="scientific">Zalerion maritima</name>
    <dbReference type="NCBI Taxonomy" id="339359"/>
    <lineage>
        <taxon>Eukaryota</taxon>
        <taxon>Fungi</taxon>
        <taxon>Dikarya</taxon>
        <taxon>Ascomycota</taxon>
        <taxon>Pezizomycotina</taxon>
        <taxon>Sordariomycetes</taxon>
        <taxon>Lulworthiomycetidae</taxon>
        <taxon>Lulworthiales</taxon>
        <taxon>Lulworthiaceae</taxon>
        <taxon>Zalerion</taxon>
    </lineage>
</organism>
<feature type="region of interest" description="Disordered" evidence="1">
    <location>
        <begin position="209"/>
        <end position="228"/>
    </location>
</feature>
<feature type="domain" description="DUF7702" evidence="3">
    <location>
        <begin position="233"/>
        <end position="302"/>
    </location>
</feature>
<feature type="transmembrane region" description="Helical" evidence="2">
    <location>
        <begin position="67"/>
        <end position="92"/>
    </location>
</feature>
<dbReference type="Proteomes" id="UP001201980">
    <property type="component" value="Unassembled WGS sequence"/>
</dbReference>
<evidence type="ECO:0000313" key="5">
    <source>
        <dbReference type="Proteomes" id="UP001201980"/>
    </source>
</evidence>
<dbReference type="PANTHER" id="PTHR42109">
    <property type="entry name" value="UNPLACED GENOMIC SCAFFOLD UM_SCAF_CONTIG_1.265, WHOLE GENOME SHOTGUN SEQUENCE"/>
    <property type="match status" value="1"/>
</dbReference>
<reference evidence="4" key="1">
    <citation type="submission" date="2022-07" db="EMBL/GenBank/DDBJ databases">
        <title>Draft genome sequence of Zalerion maritima ATCC 34329, a (micro)plastics degrading marine fungus.</title>
        <authorList>
            <person name="Paco A."/>
            <person name="Goncalves M.F.M."/>
            <person name="Rocha-Santos T.A.P."/>
            <person name="Alves A."/>
        </authorList>
    </citation>
    <scope>NUCLEOTIDE SEQUENCE</scope>
    <source>
        <strain evidence="4">ATCC 34329</strain>
    </source>
</reference>
<feature type="transmembrane region" description="Helical" evidence="2">
    <location>
        <begin position="12"/>
        <end position="30"/>
    </location>
</feature>
<keyword evidence="5" id="KW-1185">Reference proteome</keyword>
<dbReference type="AlphaFoldDB" id="A0AAD5RHT7"/>
<evidence type="ECO:0000256" key="2">
    <source>
        <dbReference type="SAM" id="Phobius"/>
    </source>
</evidence>
<gene>
    <name evidence="4" type="ORF">MKZ38_008128</name>
</gene>
<keyword evidence="2" id="KW-0472">Membrane</keyword>
<feature type="transmembrane region" description="Helical" evidence="2">
    <location>
        <begin position="42"/>
        <end position="61"/>
    </location>
</feature>
<sequence length="342" mass="37296">MAHLSPQHDVAIAEVIFYSFAFLTAIFLALQHGFGKSAGWYLVVLFTLIRLLGAAMYLATLQDPTNISLYIGAATLQSAGVTAIIMVQVAFLGKCVGLATHENVIGRDGQKTEEEGKASIAQVSTGRLRVVQLLLLAGLICGIVGGTKSSQHYTDTGTFNATDLSVVGLGVTLGGFGLLVLAAAIVALKLPGLRTPMGYSDELSGMHSYKPGRPESPNEIETATAQRYDGKTRRTEARWLIIEVLVSFPFLLVRLIYSCMFIFKHDNNFSTIFGDVGYFIGMSVVMEMIVILLAEVVGLTLTPRMAEEKALKAANKQRSRWYEHIPVIGLGFRLYRKHGNKY</sequence>
<evidence type="ECO:0000313" key="4">
    <source>
        <dbReference type="EMBL" id="KAJ2893904.1"/>
    </source>
</evidence>
<feature type="transmembrane region" description="Helical" evidence="2">
    <location>
        <begin position="128"/>
        <end position="146"/>
    </location>
</feature>
<dbReference type="Pfam" id="PF24800">
    <property type="entry name" value="DUF7702"/>
    <property type="match status" value="2"/>
</dbReference>
<dbReference type="EMBL" id="JAKWBI020000551">
    <property type="protein sequence ID" value="KAJ2893904.1"/>
    <property type="molecule type" value="Genomic_DNA"/>
</dbReference>
<evidence type="ECO:0000259" key="3">
    <source>
        <dbReference type="Pfam" id="PF24800"/>
    </source>
</evidence>
<keyword evidence="2" id="KW-1133">Transmembrane helix</keyword>
<name>A0AAD5RHT7_9PEZI</name>
<keyword evidence="2" id="KW-0812">Transmembrane</keyword>
<feature type="transmembrane region" description="Helical" evidence="2">
    <location>
        <begin position="237"/>
        <end position="257"/>
    </location>
</feature>
<evidence type="ECO:0000256" key="1">
    <source>
        <dbReference type="SAM" id="MobiDB-lite"/>
    </source>
</evidence>
<feature type="domain" description="DUF7702" evidence="3">
    <location>
        <begin position="5"/>
        <end position="190"/>
    </location>
</feature>
<dbReference type="PANTHER" id="PTHR42109:SF2">
    <property type="entry name" value="INTEGRAL MEMBRANE PROTEIN"/>
    <property type="match status" value="1"/>
</dbReference>
<dbReference type="InterPro" id="IPR056119">
    <property type="entry name" value="DUF7702"/>
</dbReference>
<feature type="transmembrane region" description="Helical" evidence="2">
    <location>
        <begin position="277"/>
        <end position="302"/>
    </location>
</feature>